<feature type="compositionally biased region" description="Basic and acidic residues" evidence="1">
    <location>
        <begin position="55"/>
        <end position="68"/>
    </location>
</feature>
<reference evidence="3" key="1">
    <citation type="journal article" date="2021" name="J Fungi (Basel)">
        <title>Genomic and Metabolomic Analyses of the Marine Fungus Emericellopsis cladophorae: Insights into Saltwater Adaptability Mechanisms and Its Biosynthetic Potential.</title>
        <authorList>
            <person name="Goncalves M.F.M."/>
            <person name="Hilario S."/>
            <person name="Van de Peer Y."/>
            <person name="Esteves A.C."/>
            <person name="Alves A."/>
        </authorList>
    </citation>
    <scope>NUCLEOTIDE SEQUENCE</scope>
    <source>
        <strain evidence="3">MUM 19.33</strain>
    </source>
</reference>
<feature type="compositionally biased region" description="Low complexity" evidence="1">
    <location>
        <begin position="149"/>
        <end position="159"/>
    </location>
</feature>
<evidence type="ECO:0000313" key="4">
    <source>
        <dbReference type="Proteomes" id="UP001055219"/>
    </source>
</evidence>
<dbReference type="AlphaFoldDB" id="A0A9P9Y8T4"/>
<evidence type="ECO:0000256" key="1">
    <source>
        <dbReference type="SAM" id="MobiDB-lite"/>
    </source>
</evidence>
<gene>
    <name evidence="3" type="ORF">J7T54_005956</name>
</gene>
<evidence type="ECO:0000313" key="3">
    <source>
        <dbReference type="EMBL" id="KAI6785622.1"/>
    </source>
</evidence>
<organism evidence="3 4">
    <name type="scientific">Emericellopsis cladophorae</name>
    <dbReference type="NCBI Taxonomy" id="2686198"/>
    <lineage>
        <taxon>Eukaryota</taxon>
        <taxon>Fungi</taxon>
        <taxon>Dikarya</taxon>
        <taxon>Ascomycota</taxon>
        <taxon>Pezizomycotina</taxon>
        <taxon>Sordariomycetes</taxon>
        <taxon>Hypocreomycetidae</taxon>
        <taxon>Hypocreales</taxon>
        <taxon>Bionectriaceae</taxon>
        <taxon>Emericellopsis</taxon>
    </lineage>
</organism>
<reference evidence="3" key="2">
    <citation type="submission" date="2022-07" db="EMBL/GenBank/DDBJ databases">
        <authorList>
            <person name="Goncalves M.F.M."/>
            <person name="Hilario S."/>
            <person name="Van De Peer Y."/>
            <person name="Esteves A.C."/>
            <person name="Alves A."/>
        </authorList>
    </citation>
    <scope>NUCLEOTIDE SEQUENCE</scope>
    <source>
        <strain evidence="3">MUM 19.33</strain>
    </source>
</reference>
<feature type="chain" id="PRO_5040312701" evidence="2">
    <location>
        <begin position="17"/>
        <end position="281"/>
    </location>
</feature>
<proteinExistence type="predicted"/>
<feature type="compositionally biased region" description="Pro residues" evidence="1">
    <location>
        <begin position="138"/>
        <end position="148"/>
    </location>
</feature>
<feature type="region of interest" description="Disordered" evidence="1">
    <location>
        <begin position="203"/>
        <end position="223"/>
    </location>
</feature>
<feature type="region of interest" description="Disordered" evidence="1">
    <location>
        <begin position="251"/>
        <end position="281"/>
    </location>
</feature>
<feature type="signal peptide" evidence="2">
    <location>
        <begin position="1"/>
        <end position="16"/>
    </location>
</feature>
<dbReference type="RefSeq" id="XP_051366478.1">
    <property type="nucleotide sequence ID" value="XM_051510245.1"/>
</dbReference>
<dbReference type="GeneID" id="75832439"/>
<dbReference type="OrthoDB" id="5105510at2759"/>
<protein>
    <submittedName>
        <fullName evidence="3">Uncharacterized protein</fullName>
    </submittedName>
</protein>
<comment type="caution">
    <text evidence="3">The sequence shown here is derived from an EMBL/GenBank/DDBJ whole genome shotgun (WGS) entry which is preliminary data.</text>
</comment>
<dbReference type="Proteomes" id="UP001055219">
    <property type="component" value="Unassembled WGS sequence"/>
</dbReference>
<evidence type="ECO:0000256" key="2">
    <source>
        <dbReference type="SAM" id="SignalP"/>
    </source>
</evidence>
<dbReference type="EMBL" id="JAGIXG020000001">
    <property type="protein sequence ID" value="KAI6785622.1"/>
    <property type="molecule type" value="Genomic_DNA"/>
</dbReference>
<name>A0A9P9Y8T4_9HYPO</name>
<accession>A0A9P9Y8T4</accession>
<sequence>MRISVSLLLTWTLAFGLPNTSALPRPGLDVRAAPTGPGSKPQYSIIPLEPDEDDAHQPGKDSGDRENEPVNGDEDSTVTLTQTVIHVPNPVTQRITRTVLPEVETVTQKIPVPTTVISIIDLEAEPTATVYITQTPLPPVPAPQPEPASEPATTLTTTTTDSLATDTATAPSASSVTFVIPASQTTASPVSVTEVPVLPVAPSSAISPPSLTTPTNPKSQGPVATKLQPIVPSSVEEVATFTPTTFSTLVRPSQSGTYDDGQWHTSYPPWSEAASTTGALY</sequence>
<feature type="region of interest" description="Disordered" evidence="1">
    <location>
        <begin position="22"/>
        <end position="75"/>
    </location>
</feature>
<feature type="compositionally biased region" description="Low complexity" evidence="1">
    <location>
        <begin position="203"/>
        <end position="215"/>
    </location>
</feature>
<feature type="region of interest" description="Disordered" evidence="1">
    <location>
        <begin position="138"/>
        <end position="159"/>
    </location>
</feature>
<keyword evidence="4" id="KW-1185">Reference proteome</keyword>
<keyword evidence="2" id="KW-0732">Signal</keyword>